<evidence type="ECO:0000256" key="1">
    <source>
        <dbReference type="SAM" id="Phobius"/>
    </source>
</evidence>
<dbReference type="Proteomes" id="UP000030671">
    <property type="component" value="Unassembled WGS sequence"/>
</dbReference>
<organism evidence="2 3">
    <name type="scientific">Heterobasidion irregulare (strain TC 32-1)</name>
    <dbReference type="NCBI Taxonomy" id="747525"/>
    <lineage>
        <taxon>Eukaryota</taxon>
        <taxon>Fungi</taxon>
        <taxon>Dikarya</taxon>
        <taxon>Basidiomycota</taxon>
        <taxon>Agaricomycotina</taxon>
        <taxon>Agaricomycetes</taxon>
        <taxon>Russulales</taxon>
        <taxon>Bondarzewiaceae</taxon>
        <taxon>Heterobasidion</taxon>
        <taxon>Heterobasidion annosum species complex</taxon>
    </lineage>
</organism>
<dbReference type="KEGG" id="hir:HETIRDRAFT_312253"/>
<dbReference type="GeneID" id="20669938"/>
<accession>W4KGG1</accession>
<dbReference type="InParanoid" id="W4KGG1"/>
<sequence>MLHELVGPYCVSSQLPHSWSNTILHHYLATLVIHYFFFIFIGSPTPLLATYT</sequence>
<name>W4KGG1_HETIT</name>
<feature type="transmembrane region" description="Helical" evidence="1">
    <location>
        <begin position="27"/>
        <end position="49"/>
    </location>
</feature>
<gene>
    <name evidence="2" type="ORF">HETIRDRAFT_312253</name>
</gene>
<evidence type="ECO:0000313" key="3">
    <source>
        <dbReference type="Proteomes" id="UP000030671"/>
    </source>
</evidence>
<dbReference type="RefSeq" id="XP_009544418.1">
    <property type="nucleotide sequence ID" value="XM_009546123.1"/>
</dbReference>
<evidence type="ECO:0000313" key="2">
    <source>
        <dbReference type="EMBL" id="ETW84789.1"/>
    </source>
</evidence>
<keyword evidence="1" id="KW-0812">Transmembrane</keyword>
<dbReference type="AlphaFoldDB" id="W4KGG1"/>
<keyword evidence="1" id="KW-1133">Transmembrane helix</keyword>
<dbReference type="HOGENOM" id="CLU_193161_0_0_1"/>
<reference evidence="2 3" key="1">
    <citation type="journal article" date="2012" name="New Phytol.">
        <title>Insight into trade-off between wood decay and parasitism from the genome of a fungal forest pathogen.</title>
        <authorList>
            <person name="Olson A."/>
            <person name="Aerts A."/>
            <person name="Asiegbu F."/>
            <person name="Belbahri L."/>
            <person name="Bouzid O."/>
            <person name="Broberg A."/>
            <person name="Canback B."/>
            <person name="Coutinho P.M."/>
            <person name="Cullen D."/>
            <person name="Dalman K."/>
            <person name="Deflorio G."/>
            <person name="van Diepen L.T."/>
            <person name="Dunand C."/>
            <person name="Duplessis S."/>
            <person name="Durling M."/>
            <person name="Gonthier P."/>
            <person name="Grimwood J."/>
            <person name="Fossdal C.G."/>
            <person name="Hansson D."/>
            <person name="Henrissat B."/>
            <person name="Hietala A."/>
            <person name="Himmelstrand K."/>
            <person name="Hoffmeister D."/>
            <person name="Hogberg N."/>
            <person name="James T.Y."/>
            <person name="Karlsson M."/>
            <person name="Kohler A."/>
            <person name="Kues U."/>
            <person name="Lee Y.H."/>
            <person name="Lin Y.C."/>
            <person name="Lind M."/>
            <person name="Lindquist E."/>
            <person name="Lombard V."/>
            <person name="Lucas S."/>
            <person name="Lunden K."/>
            <person name="Morin E."/>
            <person name="Murat C."/>
            <person name="Park J."/>
            <person name="Raffaello T."/>
            <person name="Rouze P."/>
            <person name="Salamov A."/>
            <person name="Schmutz J."/>
            <person name="Solheim H."/>
            <person name="Stahlberg J."/>
            <person name="Velez H."/>
            <person name="de Vries R.P."/>
            <person name="Wiebenga A."/>
            <person name="Woodward S."/>
            <person name="Yakovlev I."/>
            <person name="Garbelotto M."/>
            <person name="Martin F."/>
            <person name="Grigoriev I.V."/>
            <person name="Stenlid J."/>
        </authorList>
    </citation>
    <scope>NUCLEOTIDE SEQUENCE [LARGE SCALE GENOMIC DNA]</scope>
    <source>
        <strain evidence="2 3">TC 32-1</strain>
    </source>
</reference>
<keyword evidence="3" id="KW-1185">Reference proteome</keyword>
<protein>
    <submittedName>
        <fullName evidence="2">Uncharacterized protein</fullName>
    </submittedName>
</protein>
<proteinExistence type="predicted"/>
<keyword evidence="1" id="KW-0472">Membrane</keyword>
<dbReference type="EMBL" id="KI925456">
    <property type="protein sequence ID" value="ETW84789.1"/>
    <property type="molecule type" value="Genomic_DNA"/>
</dbReference>